<dbReference type="Proteomes" id="UP001293593">
    <property type="component" value="Unassembled WGS sequence"/>
</dbReference>
<protein>
    <recommendedName>
        <fullName evidence="17">Protein kinase domain-containing protein</fullName>
    </recommendedName>
</protein>
<comment type="subcellular location">
    <subcellularLocation>
        <location evidence="1">Membrane</location>
        <topology evidence="1">Single-pass membrane protein</topology>
    </subcellularLocation>
</comment>
<keyword evidence="3" id="KW-0433">Leucine-rich repeat</keyword>
<evidence type="ECO:0000259" key="17">
    <source>
        <dbReference type="PROSITE" id="PS50011"/>
    </source>
</evidence>
<evidence type="ECO:0000313" key="19">
    <source>
        <dbReference type="Proteomes" id="UP001293593"/>
    </source>
</evidence>
<keyword evidence="10 14" id="KW-0067">ATP-binding</keyword>
<evidence type="ECO:0000256" key="11">
    <source>
        <dbReference type="ARBA" id="ARBA00022989"/>
    </source>
</evidence>
<keyword evidence="5 15" id="KW-0812">Transmembrane</keyword>
<dbReference type="PROSITE" id="PS00107">
    <property type="entry name" value="PROTEIN_KINASE_ATP"/>
    <property type="match status" value="1"/>
</dbReference>
<evidence type="ECO:0000256" key="1">
    <source>
        <dbReference type="ARBA" id="ARBA00004167"/>
    </source>
</evidence>
<dbReference type="PROSITE" id="PS50011">
    <property type="entry name" value="PROTEIN_KINASE_DOM"/>
    <property type="match status" value="1"/>
</dbReference>
<dbReference type="Pfam" id="PF00069">
    <property type="entry name" value="Pkinase"/>
    <property type="match status" value="1"/>
</dbReference>
<dbReference type="SUPFAM" id="SSF56112">
    <property type="entry name" value="Protein kinase-like (PK-like)"/>
    <property type="match status" value="1"/>
</dbReference>
<dbReference type="GO" id="GO:0004672">
    <property type="term" value="F:protein kinase activity"/>
    <property type="evidence" value="ECO:0007669"/>
    <property type="project" value="InterPro"/>
</dbReference>
<dbReference type="PANTHER" id="PTHR48056">
    <property type="entry name" value="LRR RECEPTOR-LIKE SERINE/THREONINE-PROTEIN KINASE-RELATED"/>
    <property type="match status" value="1"/>
</dbReference>
<dbReference type="GO" id="GO:0005524">
    <property type="term" value="F:ATP binding"/>
    <property type="evidence" value="ECO:0007669"/>
    <property type="project" value="UniProtKB-UniRule"/>
</dbReference>
<dbReference type="GO" id="GO:0016020">
    <property type="term" value="C:membrane"/>
    <property type="evidence" value="ECO:0007669"/>
    <property type="project" value="UniProtKB-SubCell"/>
</dbReference>
<dbReference type="InterPro" id="IPR013210">
    <property type="entry name" value="LRR_N_plant-typ"/>
</dbReference>
<keyword evidence="11 15" id="KW-1133">Transmembrane helix</keyword>
<feature type="binding site" evidence="14">
    <location>
        <position position="411"/>
    </location>
    <ligand>
        <name>ATP</name>
        <dbReference type="ChEBI" id="CHEBI:30616"/>
    </ligand>
</feature>
<dbReference type="FunFam" id="3.80.10.10:FF:000824">
    <property type="entry name" value="Receptor-like protein kinase HSL1 isoform A"/>
    <property type="match status" value="1"/>
</dbReference>
<keyword evidence="9" id="KW-0418">Kinase</keyword>
<evidence type="ECO:0000256" key="14">
    <source>
        <dbReference type="PROSITE-ProRule" id="PRU10141"/>
    </source>
</evidence>
<dbReference type="EMBL" id="JAWXYG010000001">
    <property type="protein sequence ID" value="KAK4283878.1"/>
    <property type="molecule type" value="Genomic_DNA"/>
</dbReference>
<proteinExistence type="inferred from homology"/>
<dbReference type="InterPro" id="IPR000719">
    <property type="entry name" value="Prot_kinase_dom"/>
</dbReference>
<comment type="caution">
    <text evidence="18">The sequence shown here is derived from an EMBL/GenBank/DDBJ whole genome shotgun (WGS) entry which is preliminary data.</text>
</comment>
<evidence type="ECO:0000256" key="6">
    <source>
        <dbReference type="ARBA" id="ARBA00022729"/>
    </source>
</evidence>
<evidence type="ECO:0000256" key="10">
    <source>
        <dbReference type="ARBA" id="ARBA00022840"/>
    </source>
</evidence>
<dbReference type="SUPFAM" id="SSF52058">
    <property type="entry name" value="L domain-like"/>
    <property type="match status" value="1"/>
</dbReference>
<evidence type="ECO:0000256" key="15">
    <source>
        <dbReference type="SAM" id="Phobius"/>
    </source>
</evidence>
<dbReference type="InterPro" id="IPR008271">
    <property type="entry name" value="Ser/Thr_kinase_AS"/>
</dbReference>
<keyword evidence="13" id="KW-0325">Glycoprotein</keyword>
<dbReference type="Gene3D" id="3.30.200.20">
    <property type="entry name" value="Phosphorylase Kinase, domain 1"/>
    <property type="match status" value="1"/>
</dbReference>
<dbReference type="FunFam" id="1.10.510.10:FF:000365">
    <property type="entry name" value="Leucine-rich repeat receptor-like serine/threonine-protein kinase At1g17230"/>
    <property type="match status" value="1"/>
</dbReference>
<dbReference type="Gene3D" id="1.10.510.10">
    <property type="entry name" value="Transferase(Phosphotransferase) domain 1"/>
    <property type="match status" value="1"/>
</dbReference>
<evidence type="ECO:0000256" key="5">
    <source>
        <dbReference type="ARBA" id="ARBA00022692"/>
    </source>
</evidence>
<sequence>MPYYLYSVFFFFFVLSDAETNNKSQLYDQEQTVLLNLKQHLHPFLNQWVPPNSSHCSWPGIDCTDGSVTKLDFGDMNITKTIPPFICDLKNLTFIDFQVNYFSGAFPKFLYACPKLEYLDLSQNNFVGQIPNDVDRLANLRFLNLAANYFSGDIPASIGRLKELRNLQLNSCRFNGSIPDEIGDLSNLEFLDLHQNTNLPPTQLPASFTELKKVKTFRMESMNLIGEIPESFGEMVSLEELDLSDNQLSGLVPPQLGKLSITLKHLNLSSNLFTGKIPSEFGNPVYSDSFLNNSGLCADTEKLNLPLCNSGSDLQIERLRKRSSASLALIIVLAIVASLAAFLVLLLIVRLYKSRKQELDNPWKLTSLQMASFSEMNIVSSLTDDNIIGRGGYGTVYQVHVDGLGYVAVKKILSNKKWEQKLEDAFLAEVKILRNICHNNIVKLLSFMSHDDSMLLVYEYLENSSLDRWLKKENRLNHKFVLDWPKRSHIAIGAAQGLTYMHHDCPRPVVHRDIKTSNILLDSEFNAKVGDFGLARIMVKPSELTVSGVVGSFGYIAPEYIQTTKINEKSDVYSFGVVLLELTTGKEATRGDEHSSLAEWASRHMQLGGDIEEVLDKEIMEVCYMDEICRVFKLGVMCTAMLPASRPSMKEVLQILLRRRDS</sequence>
<dbReference type="PROSITE" id="PS00108">
    <property type="entry name" value="PROTEIN_KINASE_ST"/>
    <property type="match status" value="1"/>
</dbReference>
<keyword evidence="4" id="KW-0808">Transferase</keyword>
<dbReference type="PROSITE" id="PS51450">
    <property type="entry name" value="LRR"/>
    <property type="match status" value="1"/>
</dbReference>
<evidence type="ECO:0000256" key="9">
    <source>
        <dbReference type="ARBA" id="ARBA00022777"/>
    </source>
</evidence>
<comment type="similarity">
    <text evidence="2">Belongs to the protein kinase superfamily. Ser/Thr protein kinase family.</text>
</comment>
<dbReference type="InterPro" id="IPR050647">
    <property type="entry name" value="Plant_LRR-RLKs"/>
</dbReference>
<feature type="signal peptide" evidence="16">
    <location>
        <begin position="1"/>
        <end position="18"/>
    </location>
</feature>
<dbReference type="FunFam" id="3.80.10.10:FF:000041">
    <property type="entry name" value="LRR receptor-like serine/threonine-protein kinase ERECTA"/>
    <property type="match status" value="1"/>
</dbReference>
<evidence type="ECO:0000256" key="3">
    <source>
        <dbReference type="ARBA" id="ARBA00022614"/>
    </source>
</evidence>
<keyword evidence="12 15" id="KW-0472">Membrane</keyword>
<name>A0AAE1TG46_9FABA</name>
<dbReference type="PANTHER" id="PTHR48056:SF29">
    <property type="entry name" value="RECEPTOR-LIKE PROTEIN KINASE HSL1"/>
    <property type="match status" value="1"/>
</dbReference>
<evidence type="ECO:0000256" key="8">
    <source>
        <dbReference type="ARBA" id="ARBA00022741"/>
    </source>
</evidence>
<evidence type="ECO:0000256" key="4">
    <source>
        <dbReference type="ARBA" id="ARBA00022679"/>
    </source>
</evidence>
<dbReference type="InterPro" id="IPR017441">
    <property type="entry name" value="Protein_kinase_ATP_BS"/>
</dbReference>
<keyword evidence="6 16" id="KW-0732">Signal</keyword>
<evidence type="ECO:0000256" key="16">
    <source>
        <dbReference type="SAM" id="SignalP"/>
    </source>
</evidence>
<feature type="transmembrane region" description="Helical" evidence="15">
    <location>
        <begin position="327"/>
        <end position="349"/>
    </location>
</feature>
<evidence type="ECO:0000256" key="7">
    <source>
        <dbReference type="ARBA" id="ARBA00022737"/>
    </source>
</evidence>
<dbReference type="GO" id="GO:0033612">
    <property type="term" value="F:receptor serine/threonine kinase binding"/>
    <property type="evidence" value="ECO:0007669"/>
    <property type="project" value="TreeGrafter"/>
</dbReference>
<keyword evidence="8 14" id="KW-0547">Nucleotide-binding</keyword>
<feature type="chain" id="PRO_5042093674" description="Protein kinase domain-containing protein" evidence="16">
    <location>
        <begin position="19"/>
        <end position="662"/>
    </location>
</feature>
<accession>A0AAE1TG46</accession>
<feature type="domain" description="Protein kinase" evidence="17">
    <location>
        <begin position="382"/>
        <end position="657"/>
    </location>
</feature>
<dbReference type="CDD" id="cd14066">
    <property type="entry name" value="STKc_IRAK"/>
    <property type="match status" value="1"/>
</dbReference>
<dbReference type="AlphaFoldDB" id="A0AAE1TG46"/>
<gene>
    <name evidence="18" type="ORF">QN277_000782</name>
</gene>
<dbReference type="SMART" id="SM00220">
    <property type="entry name" value="S_TKc"/>
    <property type="match status" value="1"/>
</dbReference>
<dbReference type="Gene3D" id="3.80.10.10">
    <property type="entry name" value="Ribonuclease Inhibitor"/>
    <property type="match status" value="2"/>
</dbReference>
<reference evidence="18" key="1">
    <citation type="submission" date="2023-10" db="EMBL/GenBank/DDBJ databases">
        <title>Chromosome-level genome of the transformable northern wattle, Acacia crassicarpa.</title>
        <authorList>
            <person name="Massaro I."/>
            <person name="Sinha N.R."/>
            <person name="Poethig S."/>
            <person name="Leichty A.R."/>
        </authorList>
    </citation>
    <scope>NUCLEOTIDE SEQUENCE</scope>
    <source>
        <strain evidence="18">Acra3RX</strain>
        <tissue evidence="18">Leaf</tissue>
    </source>
</reference>
<dbReference type="Pfam" id="PF13855">
    <property type="entry name" value="LRR_8"/>
    <property type="match status" value="1"/>
</dbReference>
<keyword evidence="7" id="KW-0677">Repeat</keyword>
<dbReference type="Pfam" id="PF23598">
    <property type="entry name" value="LRR_14"/>
    <property type="match status" value="1"/>
</dbReference>
<organism evidence="18 19">
    <name type="scientific">Acacia crassicarpa</name>
    <name type="common">northern wattle</name>
    <dbReference type="NCBI Taxonomy" id="499986"/>
    <lineage>
        <taxon>Eukaryota</taxon>
        <taxon>Viridiplantae</taxon>
        <taxon>Streptophyta</taxon>
        <taxon>Embryophyta</taxon>
        <taxon>Tracheophyta</taxon>
        <taxon>Spermatophyta</taxon>
        <taxon>Magnoliopsida</taxon>
        <taxon>eudicotyledons</taxon>
        <taxon>Gunneridae</taxon>
        <taxon>Pentapetalae</taxon>
        <taxon>rosids</taxon>
        <taxon>fabids</taxon>
        <taxon>Fabales</taxon>
        <taxon>Fabaceae</taxon>
        <taxon>Caesalpinioideae</taxon>
        <taxon>mimosoid clade</taxon>
        <taxon>Acacieae</taxon>
        <taxon>Acacia</taxon>
    </lineage>
</organism>
<keyword evidence="19" id="KW-1185">Reference proteome</keyword>
<dbReference type="InterPro" id="IPR011009">
    <property type="entry name" value="Kinase-like_dom_sf"/>
</dbReference>
<dbReference type="InterPro" id="IPR055414">
    <property type="entry name" value="LRR_R13L4/SHOC2-like"/>
</dbReference>
<evidence type="ECO:0000256" key="2">
    <source>
        <dbReference type="ARBA" id="ARBA00008684"/>
    </source>
</evidence>
<dbReference type="InterPro" id="IPR001611">
    <property type="entry name" value="Leu-rich_rpt"/>
</dbReference>
<dbReference type="InterPro" id="IPR032675">
    <property type="entry name" value="LRR_dom_sf"/>
</dbReference>
<evidence type="ECO:0000256" key="13">
    <source>
        <dbReference type="ARBA" id="ARBA00023180"/>
    </source>
</evidence>
<evidence type="ECO:0000313" key="18">
    <source>
        <dbReference type="EMBL" id="KAK4283878.1"/>
    </source>
</evidence>
<dbReference type="Pfam" id="PF08263">
    <property type="entry name" value="LRRNT_2"/>
    <property type="match status" value="1"/>
</dbReference>
<evidence type="ECO:0000256" key="12">
    <source>
        <dbReference type="ARBA" id="ARBA00023136"/>
    </source>
</evidence>